<dbReference type="STRING" id="550983.A4R26_18180"/>
<dbReference type="SUPFAM" id="SSF47384">
    <property type="entry name" value="Homodimeric domain of signal transducing histidine kinase"/>
    <property type="match status" value="1"/>
</dbReference>
<dbReference type="GO" id="GO:0000155">
    <property type="term" value="F:phosphorelay sensor kinase activity"/>
    <property type="evidence" value="ECO:0007669"/>
    <property type="project" value="InterPro"/>
</dbReference>
<dbReference type="InterPro" id="IPR000014">
    <property type="entry name" value="PAS"/>
</dbReference>
<dbReference type="Pfam" id="PF13426">
    <property type="entry name" value="PAS_9"/>
    <property type="match status" value="1"/>
</dbReference>
<dbReference type="SUPFAM" id="SSF55785">
    <property type="entry name" value="PYP-like sensor domain (PAS domain)"/>
    <property type="match status" value="1"/>
</dbReference>
<dbReference type="Gene3D" id="3.30.450.20">
    <property type="entry name" value="PAS domain"/>
    <property type="match status" value="1"/>
</dbReference>
<dbReference type="GO" id="GO:0030295">
    <property type="term" value="F:protein kinase activator activity"/>
    <property type="evidence" value="ECO:0007669"/>
    <property type="project" value="TreeGrafter"/>
</dbReference>
<dbReference type="PROSITE" id="PS50109">
    <property type="entry name" value="HIS_KIN"/>
    <property type="match status" value="1"/>
</dbReference>
<dbReference type="Proteomes" id="UP000192276">
    <property type="component" value="Unassembled WGS sequence"/>
</dbReference>
<feature type="coiled-coil region" evidence="7">
    <location>
        <begin position="164"/>
        <end position="194"/>
    </location>
</feature>
<dbReference type="SMART" id="SM00091">
    <property type="entry name" value="PAS"/>
    <property type="match status" value="1"/>
</dbReference>
<accession>A0A1V9FV29</accession>
<dbReference type="NCBIfam" id="TIGR00229">
    <property type="entry name" value="sensory_box"/>
    <property type="match status" value="1"/>
</dbReference>
<evidence type="ECO:0000313" key="10">
    <source>
        <dbReference type="EMBL" id="OQP62204.1"/>
    </source>
</evidence>
<dbReference type="CDD" id="cd00082">
    <property type="entry name" value="HisKA"/>
    <property type="match status" value="1"/>
</dbReference>
<comment type="caution">
    <text evidence="10">The sequence shown here is derived from an EMBL/GenBank/DDBJ whole genome shotgun (WGS) entry which is preliminary data.</text>
</comment>
<evidence type="ECO:0000256" key="7">
    <source>
        <dbReference type="SAM" id="Coils"/>
    </source>
</evidence>
<evidence type="ECO:0000256" key="6">
    <source>
        <dbReference type="ARBA" id="ARBA00023136"/>
    </source>
</evidence>
<dbReference type="Gene3D" id="1.10.287.130">
    <property type="match status" value="1"/>
</dbReference>
<dbReference type="PANTHER" id="PTHR42878">
    <property type="entry name" value="TWO-COMPONENT HISTIDINE KINASE"/>
    <property type="match status" value="1"/>
</dbReference>
<dbReference type="Pfam" id="PF00512">
    <property type="entry name" value="HisKA"/>
    <property type="match status" value="1"/>
</dbReference>
<dbReference type="SMART" id="SM00387">
    <property type="entry name" value="HATPase_c"/>
    <property type="match status" value="1"/>
</dbReference>
<keyword evidence="3" id="KW-0597">Phosphoprotein</keyword>
<dbReference type="InterPro" id="IPR036890">
    <property type="entry name" value="HATPase_C_sf"/>
</dbReference>
<dbReference type="EMBL" id="LWBP01000123">
    <property type="protein sequence ID" value="OQP62204.1"/>
    <property type="molecule type" value="Genomic_DNA"/>
</dbReference>
<dbReference type="InterPro" id="IPR005467">
    <property type="entry name" value="His_kinase_dom"/>
</dbReference>
<dbReference type="InterPro" id="IPR004358">
    <property type="entry name" value="Sig_transdc_His_kin-like_C"/>
</dbReference>
<dbReference type="GO" id="GO:0007234">
    <property type="term" value="P:osmosensory signaling via phosphorelay pathway"/>
    <property type="evidence" value="ECO:0007669"/>
    <property type="project" value="TreeGrafter"/>
</dbReference>
<dbReference type="InterPro" id="IPR036097">
    <property type="entry name" value="HisK_dim/P_sf"/>
</dbReference>
<proteinExistence type="predicted"/>
<dbReference type="RefSeq" id="WP_081163994.1">
    <property type="nucleotide sequence ID" value="NZ_LWBP01000123.1"/>
</dbReference>
<keyword evidence="7" id="KW-0175">Coiled coil</keyword>
<protein>
    <recommendedName>
        <fullName evidence="2">histidine kinase</fullName>
        <ecNumber evidence="2">2.7.13.3</ecNumber>
    </recommendedName>
</protein>
<dbReference type="EC" id="2.7.13.3" evidence="2"/>
<keyword evidence="4" id="KW-0808">Transferase</keyword>
<gene>
    <name evidence="10" type="ORF">A4R26_18180</name>
</gene>
<dbReference type="Pfam" id="PF02518">
    <property type="entry name" value="HATPase_c"/>
    <property type="match status" value="1"/>
</dbReference>
<sequence length="428" mass="48396">MDRNIKLKDDLLRELEETRRQLYEAKETIEAIRTGQVDALVVQKGSTHQLYTLKTADHTYRIFIEKMTEGALTLSQQGIILYANSSFGNMIGMPLSSIIGLPFEQFISKDNLAFYKTLFKTSWAGDCKGEVEIFYNGNRTPVQLSLTVLELDEGIALSIIITDLTLQKNTQRKLEENNRQLEHLNHTLENSNHDLQQFASVASHDLQEPLRKIQMFSNILKNKASGNLSNEEIAYLEKIIASTERMKALIIDILNYSRLSAVDGEYLPTDLNFVLKELVEDFELMIADKKGKIIFHDLPVLEVNRGQIRQVFQNLISNSLKFSKDSVPPVIEISAKLLSEKSIVSGEDENGDYCLLTIEDNGIGFDEKYATTVFSLFQRLHPKDSFEGTGIGLAITKKIIEKHHGLIQVKSTPGIGTKFMIVLPLKQQ</sequence>
<keyword evidence="6" id="KW-0472">Membrane</keyword>
<organism evidence="10 11">
    <name type="scientific">Niastella populi</name>
    <dbReference type="NCBI Taxonomy" id="550983"/>
    <lineage>
        <taxon>Bacteria</taxon>
        <taxon>Pseudomonadati</taxon>
        <taxon>Bacteroidota</taxon>
        <taxon>Chitinophagia</taxon>
        <taxon>Chitinophagales</taxon>
        <taxon>Chitinophagaceae</taxon>
        <taxon>Niastella</taxon>
    </lineage>
</organism>
<feature type="domain" description="PAS" evidence="9">
    <location>
        <begin position="56"/>
        <end position="126"/>
    </location>
</feature>
<dbReference type="InterPro" id="IPR035965">
    <property type="entry name" value="PAS-like_dom_sf"/>
</dbReference>
<evidence type="ECO:0000256" key="1">
    <source>
        <dbReference type="ARBA" id="ARBA00000085"/>
    </source>
</evidence>
<dbReference type="GO" id="GO:0000156">
    <property type="term" value="F:phosphorelay response regulator activity"/>
    <property type="evidence" value="ECO:0007669"/>
    <property type="project" value="TreeGrafter"/>
</dbReference>
<evidence type="ECO:0000256" key="4">
    <source>
        <dbReference type="ARBA" id="ARBA00022679"/>
    </source>
</evidence>
<dbReference type="InterPro" id="IPR003661">
    <property type="entry name" value="HisK_dim/P_dom"/>
</dbReference>
<dbReference type="CDD" id="cd00130">
    <property type="entry name" value="PAS"/>
    <property type="match status" value="1"/>
</dbReference>
<dbReference type="AlphaFoldDB" id="A0A1V9FV29"/>
<evidence type="ECO:0000259" key="8">
    <source>
        <dbReference type="PROSITE" id="PS50109"/>
    </source>
</evidence>
<evidence type="ECO:0000313" key="11">
    <source>
        <dbReference type="Proteomes" id="UP000192276"/>
    </source>
</evidence>
<evidence type="ECO:0000256" key="2">
    <source>
        <dbReference type="ARBA" id="ARBA00012438"/>
    </source>
</evidence>
<evidence type="ECO:0000256" key="5">
    <source>
        <dbReference type="ARBA" id="ARBA00022777"/>
    </source>
</evidence>
<dbReference type="PRINTS" id="PR00344">
    <property type="entry name" value="BCTRLSENSOR"/>
</dbReference>
<feature type="domain" description="Histidine kinase" evidence="8">
    <location>
        <begin position="201"/>
        <end position="427"/>
    </location>
</feature>
<dbReference type="OrthoDB" id="9813151at2"/>
<comment type="catalytic activity">
    <reaction evidence="1">
        <text>ATP + protein L-histidine = ADP + protein N-phospho-L-histidine.</text>
        <dbReference type="EC" id="2.7.13.3"/>
    </reaction>
</comment>
<keyword evidence="11" id="KW-1185">Reference proteome</keyword>
<evidence type="ECO:0000256" key="3">
    <source>
        <dbReference type="ARBA" id="ARBA00022553"/>
    </source>
</evidence>
<dbReference type="PROSITE" id="PS50112">
    <property type="entry name" value="PAS"/>
    <property type="match status" value="1"/>
</dbReference>
<dbReference type="InterPro" id="IPR050351">
    <property type="entry name" value="BphY/WalK/GraS-like"/>
</dbReference>
<dbReference type="SMART" id="SM00388">
    <property type="entry name" value="HisKA"/>
    <property type="match status" value="1"/>
</dbReference>
<feature type="coiled-coil region" evidence="7">
    <location>
        <begin position="1"/>
        <end position="32"/>
    </location>
</feature>
<dbReference type="Gene3D" id="3.30.565.10">
    <property type="entry name" value="Histidine kinase-like ATPase, C-terminal domain"/>
    <property type="match status" value="1"/>
</dbReference>
<dbReference type="FunFam" id="3.30.565.10:FF:000006">
    <property type="entry name" value="Sensor histidine kinase WalK"/>
    <property type="match status" value="1"/>
</dbReference>
<dbReference type="PANTHER" id="PTHR42878:SF15">
    <property type="entry name" value="BACTERIOPHYTOCHROME"/>
    <property type="match status" value="1"/>
</dbReference>
<dbReference type="SUPFAM" id="SSF55874">
    <property type="entry name" value="ATPase domain of HSP90 chaperone/DNA topoisomerase II/histidine kinase"/>
    <property type="match status" value="1"/>
</dbReference>
<dbReference type="InterPro" id="IPR003594">
    <property type="entry name" value="HATPase_dom"/>
</dbReference>
<reference evidence="11" key="1">
    <citation type="submission" date="2016-04" db="EMBL/GenBank/DDBJ databases">
        <authorList>
            <person name="Chen L."/>
            <person name="Zhuang W."/>
            <person name="Wang G."/>
        </authorList>
    </citation>
    <scope>NUCLEOTIDE SEQUENCE [LARGE SCALE GENOMIC DNA]</scope>
    <source>
        <strain evidence="11">208</strain>
    </source>
</reference>
<name>A0A1V9FV29_9BACT</name>
<evidence type="ECO:0000259" key="9">
    <source>
        <dbReference type="PROSITE" id="PS50112"/>
    </source>
</evidence>
<keyword evidence="5 10" id="KW-0418">Kinase</keyword>
<dbReference type="GO" id="GO:0016020">
    <property type="term" value="C:membrane"/>
    <property type="evidence" value="ECO:0007669"/>
    <property type="project" value="UniProtKB-SubCell"/>
</dbReference>